<keyword evidence="3" id="KW-1185">Reference proteome</keyword>
<comment type="caution">
    <text evidence="2">The sequence shown here is derived from an EMBL/GenBank/DDBJ whole genome shotgun (WGS) entry which is preliminary data.</text>
</comment>
<feature type="transmembrane region" description="Helical" evidence="1">
    <location>
        <begin position="467"/>
        <end position="489"/>
    </location>
</feature>
<protein>
    <recommendedName>
        <fullName evidence="4">PH domain-containing protein</fullName>
    </recommendedName>
</protein>
<reference evidence="2 3" key="1">
    <citation type="journal article" date="2013" name="Curr. Biol.">
        <title>The Genome of the Foraminiferan Reticulomyxa filosa.</title>
        <authorList>
            <person name="Glockner G."/>
            <person name="Hulsmann N."/>
            <person name="Schleicher M."/>
            <person name="Noegel A.A."/>
            <person name="Eichinger L."/>
            <person name="Gallinger C."/>
            <person name="Pawlowski J."/>
            <person name="Sierra R."/>
            <person name="Euteneuer U."/>
            <person name="Pillet L."/>
            <person name="Moustafa A."/>
            <person name="Platzer M."/>
            <person name="Groth M."/>
            <person name="Szafranski K."/>
            <person name="Schliwa M."/>
        </authorList>
    </citation>
    <scope>NUCLEOTIDE SEQUENCE [LARGE SCALE GENOMIC DNA]</scope>
</reference>
<keyword evidence="1" id="KW-1133">Transmembrane helix</keyword>
<keyword evidence="1" id="KW-0812">Transmembrane</keyword>
<proteinExistence type="predicted"/>
<accession>X6MHP1</accession>
<gene>
    <name evidence="2" type="ORF">RFI_23829</name>
</gene>
<dbReference type="AlphaFoldDB" id="X6MHP1"/>
<dbReference type="EMBL" id="ASPP01020546">
    <property type="protein sequence ID" value="ETO13533.1"/>
    <property type="molecule type" value="Genomic_DNA"/>
</dbReference>
<sequence length="506" mass="57840">MLHIINGIAESSEYNQSMDSQLIWSAYVTKKSKRMRLPCVRYFGLTGLDLQLFKSHQNWENGEKPSQQFSLLECNIFPKKNAREVKFRKKTAHKDDVFLTLRMFSSVERDDFLHCLVRHVCFESIDAALEKKWGASDSDEEDIFSSHYGLDQEKMQRKRKTSSISQISLTPLSLLFASSSKNVGNNNDSGDGTVMCESAEQSYIYAVPPVLVAQNGVLRAMAGPTSFYDVSRKLNVASHVSTEHRLQKYAYNLEQLAHTPRMYGASHIKVLNRLAKKRGSDIDFIEETFEKDDKKYLIVQTNECLKTCTLLSIIAKSITCGAFLNDKLFIPKAIWAQNKVLVSKYDQKLDTFHVVAKCLENTFGDETDFSWLQQNIPQNNDFFLKKIDDCQSTLLQVSTILEMYAQKSARKCKQKGVGKLWESLKDKSHGKVYDNSTYRELVKQICSYGSKIEMCYTYLSSQNDTALLAKLEVVISLMLVFVGVVFADMKEFLKVYLKRGAKNLYE</sequence>
<evidence type="ECO:0000256" key="1">
    <source>
        <dbReference type="SAM" id="Phobius"/>
    </source>
</evidence>
<dbReference type="OrthoDB" id="2245455at2759"/>
<name>X6MHP1_RETFI</name>
<evidence type="ECO:0008006" key="4">
    <source>
        <dbReference type="Google" id="ProtNLM"/>
    </source>
</evidence>
<evidence type="ECO:0000313" key="2">
    <source>
        <dbReference type="EMBL" id="ETO13533.1"/>
    </source>
</evidence>
<dbReference type="Proteomes" id="UP000023152">
    <property type="component" value="Unassembled WGS sequence"/>
</dbReference>
<keyword evidence="1" id="KW-0472">Membrane</keyword>
<organism evidence="2 3">
    <name type="scientific">Reticulomyxa filosa</name>
    <dbReference type="NCBI Taxonomy" id="46433"/>
    <lineage>
        <taxon>Eukaryota</taxon>
        <taxon>Sar</taxon>
        <taxon>Rhizaria</taxon>
        <taxon>Retaria</taxon>
        <taxon>Foraminifera</taxon>
        <taxon>Monothalamids</taxon>
        <taxon>Reticulomyxidae</taxon>
        <taxon>Reticulomyxa</taxon>
    </lineage>
</organism>
<evidence type="ECO:0000313" key="3">
    <source>
        <dbReference type="Proteomes" id="UP000023152"/>
    </source>
</evidence>